<protein>
    <recommendedName>
        <fullName evidence="1">Single-stranded DNA-binding protein</fullName>
        <shortName evidence="1">SSB protein</shortName>
    </recommendedName>
    <alternativeName>
        <fullName evidence="1">Helix-destabilizing protein</fullName>
    </alternativeName>
</protein>
<dbReference type="PIRSF" id="PIRSF004311">
    <property type="entry name" value="Helix_destablz_SSB_T7"/>
    <property type="match status" value="1"/>
</dbReference>
<evidence type="ECO:0000256" key="2">
    <source>
        <dbReference type="SAM" id="MobiDB-lite"/>
    </source>
</evidence>
<name>A0ABZ1A0S0_9CAUD</name>
<proteinExistence type="inferred from homology"/>
<keyword evidence="1" id="KW-0233">DNA recombination</keyword>
<comment type="function">
    <text evidence="1">Single-stranded DNA-binding protein that participates in viral DNA replication, formation of concatemers, recombination and repair of double-stranded breaks. Coats the lagging-strand ssDNA as the replication fork advances and stimulates the activities of viral DNA polymerase and primase/helicase. Coordinates simultaneous synthesis of leading- and lagging-strands. Together with DNA primase/helicase, promotes pairing of two homologous DNA molecules containing complementary single-stranded regions and mediates homologous DNA strand exchange. Promotes also the formation of joint molecules. Disrupts loops, hairpins and other secondary structures present on ssDNA to reduce and eliminate pausing of viral DNA polymerase at specific sites during elongation.</text>
</comment>
<dbReference type="GO" id="GO:0003677">
    <property type="term" value="F:DNA binding"/>
    <property type="evidence" value="ECO:0007669"/>
    <property type="project" value="UniProtKB-KW"/>
</dbReference>
<comment type="similarity">
    <text evidence="1">Belongs to the Teseptimavirus single-stranded DNA-binding protein family.</text>
</comment>
<feature type="compositionally biased region" description="Acidic residues" evidence="2">
    <location>
        <begin position="217"/>
        <end position="232"/>
    </location>
</feature>
<dbReference type="SUPFAM" id="SSF50249">
    <property type="entry name" value="Nucleic acid-binding proteins"/>
    <property type="match status" value="1"/>
</dbReference>
<keyword evidence="1 4" id="KW-0238">DNA-binding</keyword>
<dbReference type="InterPro" id="IPR016411">
    <property type="entry name" value="SSB_T7"/>
</dbReference>
<keyword evidence="1" id="KW-1194">Viral DNA replication</keyword>
<comment type="subunit">
    <text evidence="1">Homodimer. Interacts (via C-terminus) with the viral DNA polymerase. Interacts with the viral helicase/primase. Part of the replicase complex that includes the DNA polymerase, the primase/helicase and the single-stranded DNA binding protein.</text>
</comment>
<keyword evidence="5" id="KW-1185">Reference proteome</keyword>
<evidence type="ECO:0000313" key="5">
    <source>
        <dbReference type="Proteomes" id="UP001323120"/>
    </source>
</evidence>
<evidence type="ECO:0000259" key="3">
    <source>
        <dbReference type="Pfam" id="PF21265"/>
    </source>
</evidence>
<feature type="region of interest" description="Disordered" evidence="2">
    <location>
        <begin position="186"/>
        <end position="232"/>
    </location>
</feature>
<reference evidence="4 5" key="1">
    <citation type="submission" date="2023-11" db="EMBL/GenBank/DDBJ databases">
        <title>Complete genome sequence of bacteriophage Apdecimavirus NJ2 which infects Enterobacter cloacae.</title>
        <authorList>
            <person name="Liu Y."/>
        </authorList>
    </citation>
    <scope>NUCLEOTIDE SEQUENCE [LARGE SCALE GENOMIC DNA]</scope>
</reference>
<dbReference type="InterPro" id="IPR049476">
    <property type="entry name" value="SBB_BPT7"/>
</dbReference>
<dbReference type="InterPro" id="IPR012340">
    <property type="entry name" value="NA-bd_OB-fold"/>
</dbReference>
<evidence type="ECO:0000313" key="4">
    <source>
        <dbReference type="EMBL" id="WQY99555.1"/>
    </source>
</evidence>
<keyword evidence="1" id="KW-0235">DNA replication</keyword>
<feature type="compositionally biased region" description="Acidic residues" evidence="2">
    <location>
        <begin position="187"/>
        <end position="199"/>
    </location>
</feature>
<comment type="domain">
    <text evidence="1">The acidic C-terminus is involved in modulating the ssDNA binding properties. It is also required for dimer formation and for interactions with the viral DNA polymerase and the helicase.</text>
</comment>
<keyword evidence="1" id="KW-0234">DNA repair</keyword>
<dbReference type="EMBL" id="OR822025">
    <property type="protein sequence ID" value="WQY99555.1"/>
    <property type="molecule type" value="Genomic_DNA"/>
</dbReference>
<keyword evidence="1" id="KW-0227">DNA damage</keyword>
<dbReference type="Proteomes" id="UP001323120">
    <property type="component" value="Segment"/>
</dbReference>
<feature type="domain" description="Single-stranded DNA-binding protein BPT7" evidence="3">
    <location>
        <begin position="14"/>
        <end position="180"/>
    </location>
</feature>
<feature type="compositionally biased region" description="Polar residues" evidence="2">
    <location>
        <begin position="202"/>
        <end position="213"/>
    </location>
</feature>
<dbReference type="Pfam" id="PF21265">
    <property type="entry name" value="SBB_T7"/>
    <property type="match status" value="1"/>
</dbReference>
<evidence type="ECO:0000256" key="1">
    <source>
        <dbReference type="HAMAP-Rule" id="MF_04153"/>
    </source>
</evidence>
<organism evidence="4 5">
    <name type="scientific">Enterobacter phage NJ2</name>
    <dbReference type="NCBI Taxonomy" id="3108955"/>
    <lineage>
        <taxon>Viruses</taxon>
        <taxon>Duplodnaviria</taxon>
        <taxon>Heunggongvirae</taxon>
        <taxon>Uroviricota</taxon>
        <taxon>Caudoviricetes</taxon>
        <taxon>Autographivirales</taxon>
        <taxon>Autotranscriptaviridae</taxon>
        <taxon>Studiervirinae</taxon>
        <taxon>Yuanmingyuanvirus</taxon>
        <taxon>Yuanmingyuanvirus NJ2</taxon>
    </lineage>
</organism>
<accession>A0ABZ1A0S0</accession>
<sequence length="232" mass="25304">MAFAKKKIFTTPLGVCEPYAYINKPDYGGVGFENPRGTFKVSLTLPNDERTQAMIDAIVKCHEEDYAQRLEAHEANPPKVQKGKKPLLPYVGDMPFFDNGDGTTTFNFKCYGSFEDRKTGETKKINLAVVDSKGKRINDVPLIAGGSEIKVKFSMVPYGWSAVAGASVKLQLEGVMLVKLASFGGGSEDDWADEVEEGGFEASNSSRQSEGTQGQDFGEEPEDEGEDESGDF</sequence>
<dbReference type="Gene3D" id="2.40.50.140">
    <property type="entry name" value="Nucleic acid-binding proteins"/>
    <property type="match status" value="1"/>
</dbReference>
<dbReference type="HAMAP" id="MF_04153">
    <property type="entry name" value="SSB_T7"/>
    <property type="match status" value="1"/>
</dbReference>